<dbReference type="GO" id="GO:0016787">
    <property type="term" value="F:hydrolase activity"/>
    <property type="evidence" value="ECO:0007669"/>
    <property type="project" value="UniProtKB-KW"/>
</dbReference>
<feature type="domain" description="Peptidase M20 dimerisation" evidence="8">
    <location>
        <begin position="203"/>
        <end position="309"/>
    </location>
</feature>
<keyword evidence="4" id="KW-0479">Metal-binding</keyword>
<proteinExistence type="inferred from homology"/>
<comment type="similarity">
    <text evidence="3">Belongs to the peptidase M20A family.</text>
</comment>
<evidence type="ECO:0000313" key="10">
    <source>
        <dbReference type="EMBL" id="HEE18000.1"/>
    </source>
</evidence>
<evidence type="ECO:0000256" key="6">
    <source>
        <dbReference type="ARBA" id="ARBA00022833"/>
    </source>
</evidence>
<comment type="cofactor">
    <cofactor evidence="1">
        <name>Co(2+)</name>
        <dbReference type="ChEBI" id="CHEBI:48828"/>
    </cofactor>
</comment>
<dbReference type="InterPro" id="IPR010182">
    <property type="entry name" value="ArgE/DapE"/>
</dbReference>
<dbReference type="PANTHER" id="PTHR43808:SF32">
    <property type="entry name" value="ARGE_DAPE-RELATED DEACYLASE"/>
    <property type="match status" value="1"/>
</dbReference>
<comment type="cofactor">
    <cofactor evidence="2">
        <name>Zn(2+)</name>
        <dbReference type="ChEBI" id="CHEBI:29105"/>
    </cofactor>
</comment>
<dbReference type="InterPro" id="IPR050072">
    <property type="entry name" value="Peptidase_M20A"/>
</dbReference>
<dbReference type="NCBIfam" id="TIGR01910">
    <property type="entry name" value="DapE-ArgE"/>
    <property type="match status" value="1"/>
</dbReference>
<evidence type="ECO:0000256" key="4">
    <source>
        <dbReference type="ARBA" id="ARBA00022723"/>
    </source>
</evidence>
<evidence type="ECO:0000256" key="2">
    <source>
        <dbReference type="ARBA" id="ARBA00001947"/>
    </source>
</evidence>
<dbReference type="NCBIfam" id="NF010589">
    <property type="entry name" value="PRK13983.1"/>
    <property type="match status" value="1"/>
</dbReference>
<evidence type="ECO:0000256" key="3">
    <source>
        <dbReference type="ARBA" id="ARBA00006247"/>
    </source>
</evidence>
<evidence type="ECO:0000259" key="8">
    <source>
        <dbReference type="Pfam" id="PF07687"/>
    </source>
</evidence>
<dbReference type="SUPFAM" id="SSF53187">
    <property type="entry name" value="Zn-dependent exopeptidases"/>
    <property type="match status" value="1"/>
</dbReference>
<dbReference type="AlphaFoldDB" id="A0A7C1SKR3"/>
<protein>
    <submittedName>
        <fullName evidence="9">M20 family metallo-hydrolase</fullName>
    </submittedName>
</protein>
<reference evidence="9" key="1">
    <citation type="journal article" date="2020" name="mSystems">
        <title>Genome- and Community-Level Interaction Insights into Carbon Utilization and Element Cycling Functions of Hydrothermarchaeota in Hydrothermal Sediment.</title>
        <authorList>
            <person name="Zhou Z."/>
            <person name="Liu Y."/>
            <person name="Xu W."/>
            <person name="Pan J."/>
            <person name="Luo Z.H."/>
            <person name="Li M."/>
        </authorList>
    </citation>
    <scope>NUCLEOTIDE SEQUENCE [LARGE SCALE GENOMIC DNA]</scope>
    <source>
        <strain evidence="10">SpSt-236</strain>
        <strain evidence="9">SpSt-265</strain>
        <strain evidence="11">SpSt-465</strain>
    </source>
</reference>
<evidence type="ECO:0000256" key="7">
    <source>
        <dbReference type="ARBA" id="ARBA00023285"/>
    </source>
</evidence>
<dbReference type="EMBL" id="DSLG01000008">
    <property type="protein sequence ID" value="HEA87865.1"/>
    <property type="molecule type" value="Genomic_DNA"/>
</dbReference>
<organism evidence="9">
    <name type="scientific">candidate division WOR-3 bacterium</name>
    <dbReference type="NCBI Taxonomy" id="2052148"/>
    <lineage>
        <taxon>Bacteria</taxon>
        <taxon>Bacteria division WOR-3</taxon>
    </lineage>
</organism>
<keyword evidence="6" id="KW-0862">Zinc</keyword>
<evidence type="ECO:0000256" key="1">
    <source>
        <dbReference type="ARBA" id="ARBA00001941"/>
    </source>
</evidence>
<keyword evidence="5 9" id="KW-0378">Hydrolase</keyword>
<gene>
    <name evidence="10" type="ORF">ENP62_00405</name>
    <name evidence="9" type="ORF">ENP94_07675</name>
    <name evidence="11" type="ORF">ENS16_03320</name>
</gene>
<evidence type="ECO:0000313" key="9">
    <source>
        <dbReference type="EMBL" id="HEA87865.1"/>
    </source>
</evidence>
<dbReference type="InterPro" id="IPR036264">
    <property type="entry name" value="Bact_exopeptidase_dim_dom"/>
</dbReference>
<dbReference type="Gene3D" id="3.30.70.360">
    <property type="match status" value="1"/>
</dbReference>
<dbReference type="GO" id="GO:0046872">
    <property type="term" value="F:metal ion binding"/>
    <property type="evidence" value="ECO:0007669"/>
    <property type="project" value="UniProtKB-KW"/>
</dbReference>
<evidence type="ECO:0000313" key="11">
    <source>
        <dbReference type="EMBL" id="HFJ53703.1"/>
    </source>
</evidence>
<dbReference type="EMBL" id="DSTU01000004">
    <property type="protein sequence ID" value="HFJ53703.1"/>
    <property type="molecule type" value="Genomic_DNA"/>
</dbReference>
<dbReference type="SUPFAM" id="SSF55031">
    <property type="entry name" value="Bacterial exopeptidase dimerisation domain"/>
    <property type="match status" value="1"/>
</dbReference>
<accession>A0A7C1SKR3</accession>
<dbReference type="InterPro" id="IPR011650">
    <property type="entry name" value="Peptidase_M20_dimer"/>
</dbReference>
<name>A0A7C1SKR3_UNCW3</name>
<dbReference type="InterPro" id="IPR002933">
    <property type="entry name" value="Peptidase_M20"/>
</dbReference>
<dbReference type="PANTHER" id="PTHR43808">
    <property type="entry name" value="ACETYLORNITHINE DEACETYLASE"/>
    <property type="match status" value="1"/>
</dbReference>
<dbReference type="Pfam" id="PF01546">
    <property type="entry name" value="Peptidase_M20"/>
    <property type="match status" value="1"/>
</dbReference>
<keyword evidence="7" id="KW-0170">Cobalt</keyword>
<evidence type="ECO:0000256" key="5">
    <source>
        <dbReference type="ARBA" id="ARBA00022801"/>
    </source>
</evidence>
<dbReference type="EMBL" id="DSKA01000031">
    <property type="protein sequence ID" value="HEE18000.1"/>
    <property type="molecule type" value="Genomic_DNA"/>
</dbReference>
<comment type="caution">
    <text evidence="9">The sequence shown here is derived from an EMBL/GenBank/DDBJ whole genome shotgun (WGS) entry which is preliminary data.</text>
</comment>
<sequence length="413" mass="45984">MWEKSTFERICQEIDRLVPAMIEMQSRLCALPAISPKSGGEGEKARADYLRDELESWGLAVEELRAPDPLAPCGYRPNLIVRLPREKSGPVLWVMTHLDVVPPGPRELWQSDPFVARVEADRIYGRGVEDNQQEMVASIFALRALLNLGLVPGLPVALMLVADEETGSEFGVDWLLKNYQLCAADDLVVVPDAGNEDGTLLEIAEKSILWLKFTTYGRQAHGSTPHHGNNAHRAGAYLLVRLDQELHEHFNARDELFSPPYSTIEPTKKEANVPNINTIPGEDVFYFDMRILPCYPLESVMTKVKEVVSGIEQEFKVRVRVDIEQQAQAAPPTPPDAPVVRLLAEAVRTVYKKEPFTRGIGGGTVAAFFRRQGIPAVVWGRNAGQAHKPNEFCLIENMAGNAKVYAYLYGSQV</sequence>
<dbReference type="Pfam" id="PF07687">
    <property type="entry name" value="M20_dimer"/>
    <property type="match status" value="1"/>
</dbReference>
<dbReference type="Gene3D" id="3.40.630.10">
    <property type="entry name" value="Zn peptidases"/>
    <property type="match status" value="2"/>
</dbReference>